<proteinExistence type="predicted"/>
<name>A0A0K2GYP0_9CORY</name>
<dbReference type="EMBL" id="CP006841">
    <property type="protein sequence ID" value="ALA66907.1"/>
    <property type="molecule type" value="Genomic_DNA"/>
</dbReference>
<gene>
    <name evidence="2" type="ORF">CLAC_03200</name>
</gene>
<feature type="transmembrane region" description="Helical" evidence="1">
    <location>
        <begin position="52"/>
        <end position="71"/>
    </location>
</feature>
<reference evidence="2 3" key="1">
    <citation type="submission" date="2013-10" db="EMBL/GenBank/DDBJ databases">
        <title>Complete genome sequence of Corynebacterium lactis DSM 45799(T), isolated from raw cow milk.</title>
        <authorList>
            <person name="Ruckert C."/>
            <person name="Albersmeier A."/>
            <person name="Lipski A."/>
            <person name="Kalinowski J."/>
        </authorList>
    </citation>
    <scope>NUCLEOTIDE SEQUENCE [LARGE SCALE GENOMIC DNA]</scope>
    <source>
        <strain evidence="2 3">RW2-5</strain>
    </source>
</reference>
<dbReference type="RefSeq" id="WP_053411654.1">
    <property type="nucleotide sequence ID" value="NZ_CP006841.1"/>
</dbReference>
<dbReference type="Proteomes" id="UP000058446">
    <property type="component" value="Chromosome"/>
</dbReference>
<dbReference type="AlphaFoldDB" id="A0A0K2GYP0"/>
<evidence type="ECO:0000313" key="2">
    <source>
        <dbReference type="EMBL" id="ALA66907.1"/>
    </source>
</evidence>
<dbReference type="PATRIC" id="fig|1408189.4.peg.638"/>
<dbReference type="OrthoDB" id="5196933at2"/>
<dbReference type="KEGG" id="clw:CLAC_03200"/>
<dbReference type="Pfam" id="PF12277">
    <property type="entry name" value="DUF3618"/>
    <property type="match status" value="1"/>
</dbReference>
<organism evidence="2 3">
    <name type="scientific">Corynebacterium lactis RW2-5</name>
    <dbReference type="NCBI Taxonomy" id="1408189"/>
    <lineage>
        <taxon>Bacteria</taxon>
        <taxon>Bacillati</taxon>
        <taxon>Actinomycetota</taxon>
        <taxon>Actinomycetes</taxon>
        <taxon>Mycobacteriales</taxon>
        <taxon>Corynebacteriaceae</taxon>
        <taxon>Corynebacterium</taxon>
    </lineage>
</organism>
<keyword evidence="1" id="KW-0812">Transmembrane</keyword>
<keyword evidence="1" id="KW-0472">Membrane</keyword>
<keyword evidence="3" id="KW-1185">Reference proteome</keyword>
<evidence type="ECO:0000313" key="3">
    <source>
        <dbReference type="Proteomes" id="UP000058446"/>
    </source>
</evidence>
<keyword evidence="1" id="KW-1133">Transmembrane helix</keyword>
<accession>A0A0K2GYP0</accession>
<sequence>MARSIEDIQRDIERNRNQLARTLDELSVRTNPKNVAEDAKTRVTDGLKEPKVQAAIGVVAALIVGGIVLSVSRGRKRNKELDRIREMIEQAAK</sequence>
<protein>
    <submittedName>
        <fullName evidence="2">Membrane protein</fullName>
    </submittedName>
</protein>
<dbReference type="STRING" id="1408189.CLAC_03200"/>
<dbReference type="InterPro" id="IPR022062">
    <property type="entry name" value="DUF3618"/>
</dbReference>
<evidence type="ECO:0000256" key="1">
    <source>
        <dbReference type="SAM" id="Phobius"/>
    </source>
</evidence>